<dbReference type="PROSITE" id="PS51257">
    <property type="entry name" value="PROKAR_LIPOPROTEIN"/>
    <property type="match status" value="1"/>
</dbReference>
<proteinExistence type="predicted"/>
<dbReference type="RefSeq" id="WP_209461701.1">
    <property type="nucleotide sequence ID" value="NZ_CP110224.1"/>
</dbReference>
<feature type="chain" id="PRO_5045363740" evidence="1">
    <location>
        <begin position="19"/>
        <end position="124"/>
    </location>
</feature>
<feature type="signal peptide" evidence="1">
    <location>
        <begin position="1"/>
        <end position="18"/>
    </location>
</feature>
<organism evidence="2 3">
    <name type="scientific">Virgibacillus natechei</name>
    <dbReference type="NCBI Taxonomy" id="1216297"/>
    <lineage>
        <taxon>Bacteria</taxon>
        <taxon>Bacillati</taxon>
        <taxon>Bacillota</taxon>
        <taxon>Bacilli</taxon>
        <taxon>Bacillales</taxon>
        <taxon>Bacillaceae</taxon>
        <taxon>Virgibacillus</taxon>
    </lineage>
</organism>
<reference evidence="2 3" key="1">
    <citation type="submission" date="2021-03" db="EMBL/GenBank/DDBJ databases">
        <title>Genomic Encyclopedia of Type Strains, Phase IV (KMG-IV): sequencing the most valuable type-strain genomes for metagenomic binning, comparative biology and taxonomic classification.</title>
        <authorList>
            <person name="Goeker M."/>
        </authorList>
    </citation>
    <scope>NUCLEOTIDE SEQUENCE [LARGE SCALE GENOMIC DNA]</scope>
    <source>
        <strain evidence="2 3">DSM 25609</strain>
    </source>
</reference>
<dbReference type="EMBL" id="JAGGKX010000002">
    <property type="protein sequence ID" value="MBP1968477.1"/>
    <property type="molecule type" value="Genomic_DNA"/>
</dbReference>
<dbReference type="InterPro" id="IPR008972">
    <property type="entry name" value="Cupredoxin"/>
</dbReference>
<comment type="caution">
    <text evidence="2">The sequence shown here is derived from an EMBL/GenBank/DDBJ whole genome shotgun (WGS) entry which is preliminary data.</text>
</comment>
<name>A0ABS4IC13_9BACI</name>
<dbReference type="Proteomes" id="UP001519345">
    <property type="component" value="Unassembled WGS sequence"/>
</dbReference>
<evidence type="ECO:0000313" key="2">
    <source>
        <dbReference type="EMBL" id="MBP1968477.1"/>
    </source>
</evidence>
<keyword evidence="1" id="KW-0732">Signal</keyword>
<gene>
    <name evidence="2" type="ORF">J2Z83_000569</name>
</gene>
<protein>
    <submittedName>
        <fullName evidence="2">Cytochrome c oxidase subunit 2</fullName>
    </submittedName>
</protein>
<accession>A0ABS4IC13</accession>
<dbReference type="SUPFAM" id="SSF49503">
    <property type="entry name" value="Cupredoxins"/>
    <property type="match status" value="1"/>
</dbReference>
<evidence type="ECO:0000313" key="3">
    <source>
        <dbReference type="Proteomes" id="UP001519345"/>
    </source>
</evidence>
<dbReference type="Gene3D" id="2.60.40.420">
    <property type="entry name" value="Cupredoxins - blue copper proteins"/>
    <property type="match status" value="1"/>
</dbReference>
<evidence type="ECO:0000256" key="1">
    <source>
        <dbReference type="SAM" id="SignalP"/>
    </source>
</evidence>
<sequence>MKKSLLATLFLGLVLILAACGGGDSSEPASGEDAGAGDAANEVNITATNFDLGEDVTVPAGEEISLTLTNEEGMHGISIDELDVHLDGEGETTFTADEPGKYTIYCNIPCGEGHDDMVTTLIVE</sequence>
<keyword evidence="3" id="KW-1185">Reference proteome</keyword>